<reference evidence="1 2" key="1">
    <citation type="submission" date="2019-11" db="EMBL/GenBank/DDBJ databases">
        <title>Whole genome sequence of Oryza granulata.</title>
        <authorList>
            <person name="Li W."/>
        </authorList>
    </citation>
    <scope>NUCLEOTIDE SEQUENCE [LARGE SCALE GENOMIC DNA]</scope>
    <source>
        <strain evidence="2">cv. Menghai</strain>
        <tissue evidence="1">Leaf</tissue>
    </source>
</reference>
<proteinExistence type="predicted"/>
<gene>
    <name evidence="1" type="ORF">E2562_012832</name>
</gene>
<dbReference type="EMBL" id="SPHZ02000008">
    <property type="protein sequence ID" value="KAF0902050.1"/>
    <property type="molecule type" value="Genomic_DNA"/>
</dbReference>
<sequence length="64" mass="7070">MSNLFHLKKSISLRIHVFALLSESVIQGINFSNCVSILNISTPEKFDLLKGQLIEAGSLEPISQ</sequence>
<comment type="caution">
    <text evidence="1">The sequence shown here is derived from an EMBL/GenBank/DDBJ whole genome shotgun (WGS) entry which is preliminary data.</text>
</comment>
<organism evidence="1 2">
    <name type="scientific">Oryza meyeriana var. granulata</name>
    <dbReference type="NCBI Taxonomy" id="110450"/>
    <lineage>
        <taxon>Eukaryota</taxon>
        <taxon>Viridiplantae</taxon>
        <taxon>Streptophyta</taxon>
        <taxon>Embryophyta</taxon>
        <taxon>Tracheophyta</taxon>
        <taxon>Spermatophyta</taxon>
        <taxon>Magnoliopsida</taxon>
        <taxon>Liliopsida</taxon>
        <taxon>Poales</taxon>
        <taxon>Poaceae</taxon>
        <taxon>BOP clade</taxon>
        <taxon>Oryzoideae</taxon>
        <taxon>Oryzeae</taxon>
        <taxon>Oryzinae</taxon>
        <taxon>Oryza</taxon>
        <taxon>Oryza meyeriana</taxon>
    </lineage>
</organism>
<keyword evidence="2" id="KW-1185">Reference proteome</keyword>
<name>A0A6G1CPM2_9ORYZ</name>
<dbReference type="AlphaFoldDB" id="A0A6G1CPM2"/>
<evidence type="ECO:0000313" key="1">
    <source>
        <dbReference type="EMBL" id="KAF0902050.1"/>
    </source>
</evidence>
<protein>
    <submittedName>
        <fullName evidence="1">Uncharacterized protein</fullName>
    </submittedName>
</protein>
<accession>A0A6G1CPM2</accession>
<evidence type="ECO:0000313" key="2">
    <source>
        <dbReference type="Proteomes" id="UP000479710"/>
    </source>
</evidence>
<dbReference type="Proteomes" id="UP000479710">
    <property type="component" value="Unassembled WGS sequence"/>
</dbReference>